<organism evidence="2 3">
    <name type="scientific">Hypocrea virens (strain Gv29-8 / FGSC 10586)</name>
    <name type="common">Gliocladium virens</name>
    <name type="synonym">Trichoderma virens</name>
    <dbReference type="NCBI Taxonomy" id="413071"/>
    <lineage>
        <taxon>Eukaryota</taxon>
        <taxon>Fungi</taxon>
        <taxon>Dikarya</taxon>
        <taxon>Ascomycota</taxon>
        <taxon>Pezizomycotina</taxon>
        <taxon>Sordariomycetes</taxon>
        <taxon>Hypocreomycetidae</taxon>
        <taxon>Hypocreales</taxon>
        <taxon>Hypocreaceae</taxon>
        <taxon>Trichoderma</taxon>
    </lineage>
</organism>
<dbReference type="OrthoDB" id="248923at2759"/>
<gene>
    <name evidence="2" type="ORF">TRIVIDRAFT_211410</name>
</gene>
<dbReference type="Proteomes" id="UP000007115">
    <property type="component" value="Unassembled WGS sequence"/>
</dbReference>
<evidence type="ECO:0000313" key="3">
    <source>
        <dbReference type="Proteomes" id="UP000007115"/>
    </source>
</evidence>
<dbReference type="VEuPathDB" id="FungiDB:TRIVIDRAFT_211410"/>
<protein>
    <submittedName>
        <fullName evidence="2">Uncharacterized protein</fullName>
    </submittedName>
</protein>
<reference evidence="2 3" key="1">
    <citation type="journal article" date="2011" name="Genome Biol.">
        <title>Comparative genome sequence analysis underscores mycoparasitism as the ancestral life style of Trichoderma.</title>
        <authorList>
            <person name="Kubicek C.P."/>
            <person name="Herrera-Estrella A."/>
            <person name="Seidl-Seiboth V."/>
            <person name="Martinez D.A."/>
            <person name="Druzhinina I.S."/>
            <person name="Thon M."/>
            <person name="Zeilinger S."/>
            <person name="Casas-Flores S."/>
            <person name="Horwitz B.A."/>
            <person name="Mukherjee P.K."/>
            <person name="Mukherjee M."/>
            <person name="Kredics L."/>
            <person name="Alcaraz L.D."/>
            <person name="Aerts A."/>
            <person name="Antal Z."/>
            <person name="Atanasova L."/>
            <person name="Cervantes-Badillo M.G."/>
            <person name="Challacombe J."/>
            <person name="Chertkov O."/>
            <person name="McCluskey K."/>
            <person name="Coulpier F."/>
            <person name="Deshpande N."/>
            <person name="von Doehren H."/>
            <person name="Ebbole D.J."/>
            <person name="Esquivel-Naranjo E.U."/>
            <person name="Fekete E."/>
            <person name="Flipphi M."/>
            <person name="Glaser F."/>
            <person name="Gomez-Rodriguez E.Y."/>
            <person name="Gruber S."/>
            <person name="Han C."/>
            <person name="Henrissat B."/>
            <person name="Hermosa R."/>
            <person name="Hernandez-Onate M."/>
            <person name="Karaffa L."/>
            <person name="Kosti I."/>
            <person name="Le Crom S."/>
            <person name="Lindquist E."/>
            <person name="Lucas S."/>
            <person name="Luebeck M."/>
            <person name="Luebeck P.S."/>
            <person name="Margeot A."/>
            <person name="Metz B."/>
            <person name="Misra M."/>
            <person name="Nevalainen H."/>
            <person name="Omann M."/>
            <person name="Packer N."/>
            <person name="Perrone G."/>
            <person name="Uresti-Rivera E.E."/>
            <person name="Salamov A."/>
            <person name="Schmoll M."/>
            <person name="Seiboth B."/>
            <person name="Shapiro H."/>
            <person name="Sukno S."/>
            <person name="Tamayo-Ramos J.A."/>
            <person name="Tisch D."/>
            <person name="Wiest A."/>
            <person name="Wilkinson H.H."/>
            <person name="Zhang M."/>
            <person name="Coutinho P.M."/>
            <person name="Kenerley C.M."/>
            <person name="Monte E."/>
            <person name="Baker S.E."/>
            <person name="Grigoriev I.V."/>
        </authorList>
    </citation>
    <scope>NUCLEOTIDE SEQUENCE [LARGE SCALE GENOMIC DNA]</scope>
    <source>
        <strain evidence="3">Gv29-8 / FGSC 10586</strain>
    </source>
</reference>
<accession>G9MDU0</accession>
<dbReference type="InParanoid" id="G9MDU0"/>
<evidence type="ECO:0000256" key="1">
    <source>
        <dbReference type="SAM" id="MobiDB-lite"/>
    </source>
</evidence>
<comment type="caution">
    <text evidence="2">The sequence shown here is derived from an EMBL/GenBank/DDBJ whole genome shotgun (WGS) entry which is preliminary data.</text>
</comment>
<evidence type="ECO:0000313" key="2">
    <source>
        <dbReference type="EMBL" id="EHK27250.1"/>
    </source>
</evidence>
<feature type="region of interest" description="Disordered" evidence="1">
    <location>
        <begin position="1"/>
        <end position="34"/>
    </location>
</feature>
<name>G9MDU0_HYPVG</name>
<proteinExistence type="predicted"/>
<dbReference type="AlphaFoldDB" id="G9MDU0"/>
<dbReference type="GeneID" id="25790619"/>
<feature type="compositionally biased region" description="Pro residues" evidence="1">
    <location>
        <begin position="7"/>
        <end position="17"/>
    </location>
</feature>
<dbReference type="HOGENOM" id="CLU_2483647_0_0_1"/>
<dbReference type="RefSeq" id="XP_013961456.1">
    <property type="nucleotide sequence ID" value="XM_014105981.1"/>
</dbReference>
<dbReference type="EMBL" id="ABDF02000001">
    <property type="protein sequence ID" value="EHK27250.1"/>
    <property type="molecule type" value="Genomic_DNA"/>
</dbReference>
<sequence length="87" mass="9898">MGRKRPSPNPNIRPPKPATNLRSKSFQVDTDPKRLAPPVVAPHLEARLDMQIHYIAREIISSFDNPPREEPSIITSSVKFVSNRMVR</sequence>
<keyword evidence="3" id="KW-1185">Reference proteome</keyword>